<proteinExistence type="predicted"/>
<accession>A0A4Y2SHD8</accession>
<comment type="caution">
    <text evidence="1">The sequence shown here is derived from an EMBL/GenBank/DDBJ whole genome shotgun (WGS) entry which is preliminary data.</text>
</comment>
<evidence type="ECO:0000313" key="2">
    <source>
        <dbReference type="Proteomes" id="UP000499080"/>
    </source>
</evidence>
<name>A0A4Y2SHD8_ARAVE</name>
<reference evidence="1 2" key="1">
    <citation type="journal article" date="2019" name="Sci. Rep.">
        <title>Orb-weaving spider Araneus ventricosus genome elucidates the spidroin gene catalogue.</title>
        <authorList>
            <person name="Kono N."/>
            <person name="Nakamura H."/>
            <person name="Ohtoshi R."/>
            <person name="Moran D.A.P."/>
            <person name="Shinohara A."/>
            <person name="Yoshida Y."/>
            <person name="Fujiwara M."/>
            <person name="Mori M."/>
            <person name="Tomita M."/>
            <person name="Arakawa K."/>
        </authorList>
    </citation>
    <scope>NUCLEOTIDE SEQUENCE [LARGE SCALE GENOMIC DNA]</scope>
</reference>
<keyword evidence="2" id="KW-1185">Reference proteome</keyword>
<dbReference type="AlphaFoldDB" id="A0A4Y2SHD8"/>
<gene>
    <name evidence="1" type="ORF">AVEN_69911_1</name>
</gene>
<organism evidence="1 2">
    <name type="scientific">Araneus ventricosus</name>
    <name type="common">Orbweaver spider</name>
    <name type="synonym">Epeira ventricosa</name>
    <dbReference type="NCBI Taxonomy" id="182803"/>
    <lineage>
        <taxon>Eukaryota</taxon>
        <taxon>Metazoa</taxon>
        <taxon>Ecdysozoa</taxon>
        <taxon>Arthropoda</taxon>
        <taxon>Chelicerata</taxon>
        <taxon>Arachnida</taxon>
        <taxon>Araneae</taxon>
        <taxon>Araneomorphae</taxon>
        <taxon>Entelegynae</taxon>
        <taxon>Araneoidea</taxon>
        <taxon>Araneidae</taxon>
        <taxon>Araneus</taxon>
    </lineage>
</organism>
<protein>
    <submittedName>
        <fullName evidence="1">Uncharacterized protein</fullName>
    </submittedName>
</protein>
<dbReference type="Proteomes" id="UP000499080">
    <property type="component" value="Unassembled WGS sequence"/>
</dbReference>
<evidence type="ECO:0000313" key="1">
    <source>
        <dbReference type="EMBL" id="GBN87642.1"/>
    </source>
</evidence>
<sequence length="107" mass="11968">MTGPSGVPATLCDPHRVHFLIRTVTRRRGWGSRRCHQCHSGVSQQVEWAPRFGDYQKVAGPWVALVERSPALGREVPRLEDSIEKIHGVWGPVAAFKSYVSGQDILH</sequence>
<dbReference type="EMBL" id="BGPR01021892">
    <property type="protein sequence ID" value="GBN87642.1"/>
    <property type="molecule type" value="Genomic_DNA"/>
</dbReference>